<gene>
    <name evidence="8" type="primary">PFKFB4</name>
</gene>
<dbReference type="Ensembl" id="ENSAMET00000038510.1">
    <property type="protein sequence ID" value="ENSAMEP00000035422.1"/>
    <property type="gene ID" value="ENSAMEG00000001043.2"/>
</dbReference>
<evidence type="ECO:0000256" key="2">
    <source>
        <dbReference type="ARBA" id="ARBA00022741"/>
    </source>
</evidence>
<evidence type="ECO:0000256" key="5">
    <source>
        <dbReference type="ARBA" id="ARBA00023268"/>
    </source>
</evidence>
<reference evidence="8" key="3">
    <citation type="submission" date="2025-09" db="UniProtKB">
        <authorList>
            <consortium name="Ensembl"/>
        </authorList>
    </citation>
    <scope>IDENTIFICATION</scope>
</reference>
<protein>
    <submittedName>
        <fullName evidence="8">6-phosphofructo-2-kinase/fructose-2,6-biphosphatase 4</fullName>
    </submittedName>
</protein>
<dbReference type="Proteomes" id="UP000008912">
    <property type="component" value="Unassembled WGS sequence"/>
</dbReference>
<evidence type="ECO:0000259" key="7">
    <source>
        <dbReference type="Pfam" id="PF01591"/>
    </source>
</evidence>
<reference evidence="8 9" key="1">
    <citation type="journal article" date="2010" name="Nature">
        <title>The sequence and de novo assembly of the giant panda genome.</title>
        <authorList>
            <person name="Li R."/>
            <person name="Fan W."/>
            <person name="Tian G."/>
            <person name="Zhu H."/>
            <person name="He L."/>
            <person name="Cai J."/>
            <person name="Huang Q."/>
            <person name="Cai Q."/>
            <person name="Li B."/>
            <person name="Bai Y."/>
            <person name="Zhang Z."/>
            <person name="Zhang Y."/>
            <person name="Wang W."/>
            <person name="Li J."/>
            <person name="Wei F."/>
            <person name="Li H."/>
            <person name="Jian M."/>
            <person name="Li J."/>
            <person name="Zhang Z."/>
            <person name="Nielsen R."/>
            <person name="Li D."/>
            <person name="Gu W."/>
            <person name="Yang Z."/>
            <person name="Xuan Z."/>
            <person name="Ryder O.A."/>
            <person name="Leung F.C."/>
            <person name="Zhou Y."/>
            <person name="Cao J."/>
            <person name="Sun X."/>
            <person name="Fu Y."/>
            <person name="Fang X."/>
            <person name="Guo X."/>
            <person name="Wang B."/>
            <person name="Hou R."/>
            <person name="Shen F."/>
            <person name="Mu B."/>
            <person name="Ni P."/>
            <person name="Lin R."/>
            <person name="Qian W."/>
            <person name="Wang G."/>
            <person name="Yu C."/>
            <person name="Nie W."/>
            <person name="Wang J."/>
            <person name="Wu Z."/>
            <person name="Liang H."/>
            <person name="Min J."/>
            <person name="Wu Q."/>
            <person name="Cheng S."/>
            <person name="Ruan J."/>
            <person name="Wang M."/>
            <person name="Shi Z."/>
            <person name="Wen M."/>
            <person name="Liu B."/>
            <person name="Ren X."/>
            <person name="Zheng H."/>
            <person name="Dong D."/>
            <person name="Cook K."/>
            <person name="Shan G."/>
            <person name="Zhang H."/>
            <person name="Kosiol C."/>
            <person name="Xie X."/>
            <person name="Lu Z."/>
            <person name="Zheng H."/>
            <person name="Li Y."/>
            <person name="Steiner C.C."/>
            <person name="Lam T.T."/>
            <person name="Lin S."/>
            <person name="Zhang Q."/>
            <person name="Li G."/>
            <person name="Tian J."/>
            <person name="Gong T."/>
            <person name="Liu H."/>
            <person name="Zhang D."/>
            <person name="Fang L."/>
            <person name="Ye C."/>
            <person name="Zhang J."/>
            <person name="Hu W."/>
            <person name="Xu A."/>
            <person name="Ren Y."/>
            <person name="Zhang G."/>
            <person name="Bruford M.W."/>
            <person name="Li Q."/>
            <person name="Ma L."/>
            <person name="Guo Y."/>
            <person name="An N."/>
            <person name="Hu Y."/>
            <person name="Zheng Y."/>
            <person name="Shi Y."/>
            <person name="Li Z."/>
            <person name="Liu Q."/>
            <person name="Chen Y."/>
            <person name="Zhao J."/>
            <person name="Qu N."/>
            <person name="Zhao S."/>
            <person name="Tian F."/>
            <person name="Wang X."/>
            <person name="Wang H."/>
            <person name="Xu L."/>
            <person name="Liu X."/>
            <person name="Vinar T."/>
            <person name="Wang Y."/>
            <person name="Lam T.W."/>
            <person name="Yiu S.M."/>
            <person name="Liu S."/>
            <person name="Zhang H."/>
            <person name="Li D."/>
            <person name="Huang Y."/>
            <person name="Wang X."/>
            <person name="Yang G."/>
            <person name="Jiang Z."/>
            <person name="Wang J."/>
            <person name="Qin N."/>
            <person name="Li L."/>
            <person name="Li J."/>
            <person name="Bolund L."/>
            <person name="Kristiansen K."/>
            <person name="Wong G.K."/>
            <person name="Olson M."/>
            <person name="Zhang X."/>
            <person name="Li S."/>
            <person name="Yang H."/>
            <person name="Wang J."/>
            <person name="Wang J."/>
        </authorList>
    </citation>
    <scope>NUCLEOTIDE SEQUENCE [LARGE SCALE GENOMIC DNA]</scope>
</reference>
<dbReference type="Gene3D" id="3.40.50.300">
    <property type="entry name" value="P-loop containing nucleotide triphosphate hydrolases"/>
    <property type="match status" value="1"/>
</dbReference>
<dbReference type="InterPro" id="IPR001345">
    <property type="entry name" value="PG/BPGM_mutase_AS"/>
</dbReference>
<dbReference type="PROSITE" id="PS00175">
    <property type="entry name" value="PG_MUTASE"/>
    <property type="match status" value="1"/>
</dbReference>
<keyword evidence="2" id="KW-0547">Nucleotide-binding</keyword>
<feature type="binding site" evidence="6">
    <location>
        <begin position="250"/>
        <end position="257"/>
    </location>
    <ligand>
        <name>substrate</name>
    </ligand>
</feature>
<dbReference type="GO" id="GO:0003873">
    <property type="term" value="F:6-phosphofructo-2-kinase activity"/>
    <property type="evidence" value="ECO:0007669"/>
    <property type="project" value="InterPro"/>
</dbReference>
<evidence type="ECO:0000313" key="8">
    <source>
        <dbReference type="Ensembl" id="ENSAMEP00000035422.1"/>
    </source>
</evidence>
<feature type="binding site" evidence="6">
    <location>
        <position position="300"/>
    </location>
    <ligand>
        <name>substrate</name>
    </ligand>
</feature>
<dbReference type="InterPro" id="IPR013079">
    <property type="entry name" value="6Phosfructo_kin"/>
</dbReference>
<feature type="domain" description="6-phosphofructo-2-kinase" evidence="7">
    <location>
        <begin position="29"/>
        <end position="243"/>
    </location>
</feature>
<evidence type="ECO:0000256" key="3">
    <source>
        <dbReference type="ARBA" id="ARBA00022777"/>
    </source>
</evidence>
<organism evidence="8 9">
    <name type="scientific">Ailuropoda melanoleuca</name>
    <name type="common">Giant panda</name>
    <dbReference type="NCBI Taxonomy" id="9646"/>
    <lineage>
        <taxon>Eukaryota</taxon>
        <taxon>Metazoa</taxon>
        <taxon>Chordata</taxon>
        <taxon>Craniata</taxon>
        <taxon>Vertebrata</taxon>
        <taxon>Euteleostomi</taxon>
        <taxon>Mammalia</taxon>
        <taxon>Eutheria</taxon>
        <taxon>Laurasiatheria</taxon>
        <taxon>Carnivora</taxon>
        <taxon>Caniformia</taxon>
        <taxon>Ursidae</taxon>
        <taxon>Ailuropoda</taxon>
    </lineage>
</organism>
<name>A0A7N5P5V4_AILME</name>
<dbReference type="PANTHER" id="PTHR10606">
    <property type="entry name" value="6-PHOSPHOFRUCTO-2-KINASE/FRUCTOSE-2,6-BISPHOSPHATASE"/>
    <property type="match status" value="1"/>
</dbReference>
<dbReference type="InterPro" id="IPR029033">
    <property type="entry name" value="His_PPase_superfam"/>
</dbReference>
<keyword evidence="9" id="KW-1185">Reference proteome</keyword>
<evidence type="ECO:0000256" key="6">
    <source>
        <dbReference type="PIRSR" id="PIRSR613078-2"/>
    </source>
</evidence>
<evidence type="ECO:0000256" key="4">
    <source>
        <dbReference type="ARBA" id="ARBA00022840"/>
    </source>
</evidence>
<dbReference type="GO" id="GO:0006003">
    <property type="term" value="P:fructose 2,6-bisphosphate metabolic process"/>
    <property type="evidence" value="ECO:0007669"/>
    <property type="project" value="InterPro"/>
</dbReference>
<dbReference type="GO" id="GO:0005829">
    <property type="term" value="C:cytosol"/>
    <property type="evidence" value="ECO:0007669"/>
    <property type="project" value="TreeGrafter"/>
</dbReference>
<dbReference type="GeneTree" id="ENSGT00950000182835"/>
<accession>A0A7N5P5V4</accession>
<keyword evidence="3" id="KW-0418">Kinase</keyword>
<dbReference type="PRINTS" id="PR00991">
    <property type="entry name" value="6PFRUCTKNASE"/>
</dbReference>
<evidence type="ECO:0000313" key="9">
    <source>
        <dbReference type="Proteomes" id="UP000008912"/>
    </source>
</evidence>
<keyword evidence="4" id="KW-0067">ATP-binding</keyword>
<dbReference type="SUPFAM" id="SSF53254">
    <property type="entry name" value="Phosphoglycerate mutase-like"/>
    <property type="match status" value="1"/>
</dbReference>
<reference evidence="8" key="2">
    <citation type="submission" date="2025-08" db="UniProtKB">
        <authorList>
            <consortium name="Ensembl"/>
        </authorList>
    </citation>
    <scope>IDENTIFICATION</scope>
</reference>
<dbReference type="Gene3D" id="3.40.50.1240">
    <property type="entry name" value="Phosphoglycerate mutase-like"/>
    <property type="match status" value="1"/>
</dbReference>
<keyword evidence="5" id="KW-0511">Multifunctional enzyme</keyword>
<dbReference type="Pfam" id="PF01591">
    <property type="entry name" value="6PF2K"/>
    <property type="match status" value="1"/>
</dbReference>
<dbReference type="SUPFAM" id="SSF52540">
    <property type="entry name" value="P-loop containing nucleoside triphosphate hydrolases"/>
    <property type="match status" value="1"/>
</dbReference>
<comment type="similarity">
    <text evidence="1">In the C-terminal section; belongs to the phosphoglycerate mutase family.</text>
</comment>
<sequence>MSCAGSKGSGTLGHPSPHLTPAPCLSVCMTNCPTLIVMVGLPARGKTYISKKLTRYLNWIGVPTREFNVGQYRRDMVKTYKSFEFFLPDNEEGLKIRKQCALAALRDVRRFLSEERGHVAVFDATNTTRERRATIFNFGEQNGYKTFFVESICVDPEVIAANIVQVKLGSPDYVNHDSDEATEDFMRRIECYENSYESLDEDLDRDLSYIKIMDVGQSYVVNRVADHIQSRIVYYLMNIHVTPRSIYLCRHGESELNLKGRIGGDPGLSPRGREFARSLAQFIRDQNIKDLKVWTSQMKRTIQTAEALGVPYEQWKVLNEIDAGVCEEMTYEEIQDHYPLEFALRDQDKYRYRYPKGEVGGIWGLSPSHHLPSAPGPLGDSGGCVGSKWGLTSELGQAGCACHLRHFPATVPRPQSPPLLGGGWPLVHETPKSETLWIPAPQCSPSLPFLFPGVSQGSCPPCHSRHGALNTDLERPFPVELWPQETCARTPSLSLAPASAQAPGEK</sequence>
<keyword evidence="3" id="KW-0808">Transferase</keyword>
<dbReference type="InParanoid" id="A0A7N5P5V4"/>
<dbReference type="Pfam" id="PF00300">
    <property type="entry name" value="His_Phos_1"/>
    <property type="match status" value="1"/>
</dbReference>
<dbReference type="InterPro" id="IPR013078">
    <property type="entry name" value="His_Pase_superF_clade-1"/>
</dbReference>
<dbReference type="FunFam" id="3.40.50.300:FF:000047">
    <property type="entry name" value="6-phosphofructo-2-kinase/fructose-2, 6-bisphosphatase 3 isoform 2"/>
    <property type="match status" value="1"/>
</dbReference>
<dbReference type="InterPro" id="IPR027417">
    <property type="entry name" value="P-loop_NTPase"/>
</dbReference>
<evidence type="ECO:0000256" key="1">
    <source>
        <dbReference type="ARBA" id="ARBA00008408"/>
    </source>
</evidence>
<dbReference type="SMART" id="SM00855">
    <property type="entry name" value="PGAM"/>
    <property type="match status" value="1"/>
</dbReference>
<dbReference type="GO" id="GO:0006000">
    <property type="term" value="P:fructose metabolic process"/>
    <property type="evidence" value="ECO:0007669"/>
    <property type="project" value="InterPro"/>
</dbReference>
<dbReference type="CDD" id="cd07067">
    <property type="entry name" value="HP_PGM_like"/>
    <property type="match status" value="1"/>
</dbReference>
<dbReference type="AlphaFoldDB" id="A0A7N5P5V4"/>
<proteinExistence type="inferred from homology"/>
<dbReference type="PANTHER" id="PTHR10606:SF14">
    <property type="entry name" value="6-PHOSPHOFRUCTO-2-KINASE_FRUCTOSE-2,6-BISPHOSPHATASE 4"/>
    <property type="match status" value="1"/>
</dbReference>
<dbReference type="InterPro" id="IPR003094">
    <property type="entry name" value="6Pfruct_kin"/>
</dbReference>
<dbReference type="GO" id="GO:0004331">
    <property type="term" value="F:fructose-2,6-bisphosphate 2-phosphatase activity"/>
    <property type="evidence" value="ECO:0007669"/>
    <property type="project" value="TreeGrafter"/>
</dbReference>
<dbReference type="GO" id="GO:0005524">
    <property type="term" value="F:ATP binding"/>
    <property type="evidence" value="ECO:0007669"/>
    <property type="project" value="UniProtKB-KW"/>
</dbReference>